<dbReference type="InterPro" id="IPR052396">
    <property type="entry name" value="Meiotic_Drive_Suppr_Kinase"/>
</dbReference>
<protein>
    <recommendedName>
        <fullName evidence="4">Protein kinase domain-containing protein</fullName>
    </recommendedName>
</protein>
<comment type="caution">
    <text evidence="2">The sequence shown here is derived from an EMBL/GenBank/DDBJ whole genome shotgun (WGS) entry which is preliminary data.</text>
</comment>
<evidence type="ECO:0000313" key="2">
    <source>
        <dbReference type="EMBL" id="KAJ7194566.1"/>
    </source>
</evidence>
<accession>A0AAD6UU41</accession>
<evidence type="ECO:0000256" key="1">
    <source>
        <dbReference type="SAM" id="MobiDB-lite"/>
    </source>
</evidence>
<feature type="compositionally biased region" description="Low complexity" evidence="1">
    <location>
        <begin position="1"/>
        <end position="17"/>
    </location>
</feature>
<reference evidence="2" key="1">
    <citation type="submission" date="2023-03" db="EMBL/GenBank/DDBJ databases">
        <title>Massive genome expansion in bonnet fungi (Mycena s.s.) driven by repeated elements and novel gene families across ecological guilds.</title>
        <authorList>
            <consortium name="Lawrence Berkeley National Laboratory"/>
            <person name="Harder C.B."/>
            <person name="Miyauchi S."/>
            <person name="Viragh M."/>
            <person name="Kuo A."/>
            <person name="Thoen E."/>
            <person name="Andreopoulos B."/>
            <person name="Lu D."/>
            <person name="Skrede I."/>
            <person name="Drula E."/>
            <person name="Henrissat B."/>
            <person name="Morin E."/>
            <person name="Kohler A."/>
            <person name="Barry K."/>
            <person name="LaButti K."/>
            <person name="Morin E."/>
            <person name="Salamov A."/>
            <person name="Lipzen A."/>
            <person name="Mereny Z."/>
            <person name="Hegedus B."/>
            <person name="Baldrian P."/>
            <person name="Stursova M."/>
            <person name="Weitz H."/>
            <person name="Taylor A."/>
            <person name="Grigoriev I.V."/>
            <person name="Nagy L.G."/>
            <person name="Martin F."/>
            <person name="Kauserud H."/>
        </authorList>
    </citation>
    <scope>NUCLEOTIDE SEQUENCE</scope>
    <source>
        <strain evidence="2">9144</strain>
    </source>
</reference>
<keyword evidence="3" id="KW-1185">Reference proteome</keyword>
<gene>
    <name evidence="2" type="ORF">GGX14DRAFT_678686</name>
</gene>
<dbReference type="InterPro" id="IPR011009">
    <property type="entry name" value="Kinase-like_dom_sf"/>
</dbReference>
<organism evidence="2 3">
    <name type="scientific">Mycena pura</name>
    <dbReference type="NCBI Taxonomy" id="153505"/>
    <lineage>
        <taxon>Eukaryota</taxon>
        <taxon>Fungi</taxon>
        <taxon>Dikarya</taxon>
        <taxon>Basidiomycota</taxon>
        <taxon>Agaricomycotina</taxon>
        <taxon>Agaricomycetes</taxon>
        <taxon>Agaricomycetidae</taxon>
        <taxon>Agaricales</taxon>
        <taxon>Marasmiineae</taxon>
        <taxon>Mycenaceae</taxon>
        <taxon>Mycena</taxon>
    </lineage>
</organism>
<dbReference type="EMBL" id="JARJCW010000097">
    <property type="protein sequence ID" value="KAJ7194566.1"/>
    <property type="molecule type" value="Genomic_DNA"/>
</dbReference>
<feature type="region of interest" description="Disordered" evidence="1">
    <location>
        <begin position="1"/>
        <end position="22"/>
    </location>
</feature>
<proteinExistence type="predicted"/>
<dbReference type="AlphaFoldDB" id="A0AAD6UU41"/>
<dbReference type="PANTHER" id="PTHR37171">
    <property type="entry name" value="SERINE/THREONINE-PROTEIN KINASE YRZF-RELATED"/>
    <property type="match status" value="1"/>
</dbReference>
<dbReference type="SUPFAM" id="SSF56112">
    <property type="entry name" value="Protein kinase-like (PK-like)"/>
    <property type="match status" value="1"/>
</dbReference>
<evidence type="ECO:0000313" key="3">
    <source>
        <dbReference type="Proteomes" id="UP001219525"/>
    </source>
</evidence>
<dbReference type="Gene3D" id="1.10.510.10">
    <property type="entry name" value="Transferase(Phosphotransferase) domain 1"/>
    <property type="match status" value="1"/>
</dbReference>
<dbReference type="Proteomes" id="UP001219525">
    <property type="component" value="Unassembled WGS sequence"/>
</dbReference>
<sequence length="244" mass="27133">MHVSLSQPQPSSSSSVQTPGREDKGLPDHLMFIFPRPFSQEPQLIQKVTRSQIQEGMALEYSSSAPPDCSPPTLSMHTTLRSGEEAVVNRGTLDGRPVVAKLYEVGCFASLLRELDAYECLRSLRSIPKCLGVFAPSHRAWAALLLEDKGDSVGEWEGLSLDERWALYEAATDIHAAGVIHCDLQGNNVVRDSRGRLYIIDFGYSYLDHCCEPQTCDELLSLLRRLALTRDDDEDGRESPPCLR</sequence>
<dbReference type="PANTHER" id="PTHR37171:SF1">
    <property type="entry name" value="SERINE_THREONINE-PROTEIN KINASE YRZF-RELATED"/>
    <property type="match status" value="1"/>
</dbReference>
<name>A0AAD6UU41_9AGAR</name>
<evidence type="ECO:0008006" key="4">
    <source>
        <dbReference type="Google" id="ProtNLM"/>
    </source>
</evidence>